<keyword evidence="4" id="KW-1185">Reference proteome</keyword>
<feature type="signal peptide" evidence="2">
    <location>
        <begin position="1"/>
        <end position="24"/>
    </location>
</feature>
<keyword evidence="2" id="KW-0732">Signal</keyword>
<comment type="caution">
    <text evidence="3">The sequence shown here is derived from an EMBL/GenBank/DDBJ whole genome shotgun (WGS) entry which is preliminary data.</text>
</comment>
<sequence>MTRKSTYLNAFAYATLLTFAFTLAAPVKNDQIETTTFTVATSASQTSSLTPSVLSSTTSSFPTNTTSPSSGSSTHNAGNNGNNNGDGGGQFNGNFNGNSVGQGIIIARPGHDSNDIGTSGSNNGNGGGFFNGNINGNILQFTTFIIKDRKFDITKFDLKQCHPGKNGVNNGMGGGEFNGNFNGNIFDFVTIVDADGDSKKDVDTKKEIANDNTQNEKEFSDGIAQGNGTNGHLNGQQISLSNFVDLNEEKVSSRLLPSTTANRFHPTPTNTEQVSSNTIIITTHNTYESGNNNNHMFTNQEERLLQTILHVMDEEELTANCSNEDIAPPPSYSESMGLINSPPKYDEFTRTERKPNYISKMQFNYAQAEA</sequence>
<protein>
    <submittedName>
        <fullName evidence="3">12078_t:CDS:1</fullName>
    </submittedName>
</protein>
<feature type="compositionally biased region" description="Basic and acidic residues" evidence="1">
    <location>
        <begin position="207"/>
        <end position="220"/>
    </location>
</feature>
<feature type="compositionally biased region" description="Low complexity" evidence="1">
    <location>
        <begin position="48"/>
        <end position="83"/>
    </location>
</feature>
<evidence type="ECO:0000313" key="3">
    <source>
        <dbReference type="EMBL" id="CAG8556965.1"/>
    </source>
</evidence>
<feature type="chain" id="PRO_5040402269" evidence="2">
    <location>
        <begin position="25"/>
        <end position="370"/>
    </location>
</feature>
<dbReference type="OrthoDB" id="10615829at2759"/>
<feature type="region of interest" description="Disordered" evidence="1">
    <location>
        <begin position="329"/>
        <end position="353"/>
    </location>
</feature>
<organism evidence="3 4">
    <name type="scientific">Ambispora leptoticha</name>
    <dbReference type="NCBI Taxonomy" id="144679"/>
    <lineage>
        <taxon>Eukaryota</taxon>
        <taxon>Fungi</taxon>
        <taxon>Fungi incertae sedis</taxon>
        <taxon>Mucoromycota</taxon>
        <taxon>Glomeromycotina</taxon>
        <taxon>Glomeromycetes</taxon>
        <taxon>Archaeosporales</taxon>
        <taxon>Ambisporaceae</taxon>
        <taxon>Ambispora</taxon>
    </lineage>
</organism>
<dbReference type="Proteomes" id="UP000789508">
    <property type="component" value="Unassembled WGS sequence"/>
</dbReference>
<evidence type="ECO:0000256" key="2">
    <source>
        <dbReference type="SAM" id="SignalP"/>
    </source>
</evidence>
<proteinExistence type="predicted"/>
<gene>
    <name evidence="3" type="ORF">ALEPTO_LOCUS6158</name>
</gene>
<evidence type="ECO:0000313" key="4">
    <source>
        <dbReference type="Proteomes" id="UP000789508"/>
    </source>
</evidence>
<reference evidence="3" key="1">
    <citation type="submission" date="2021-06" db="EMBL/GenBank/DDBJ databases">
        <authorList>
            <person name="Kallberg Y."/>
            <person name="Tangrot J."/>
            <person name="Rosling A."/>
        </authorList>
    </citation>
    <scope>NUCLEOTIDE SEQUENCE</scope>
    <source>
        <strain evidence="3">FL130A</strain>
    </source>
</reference>
<feature type="region of interest" description="Disordered" evidence="1">
    <location>
        <begin position="48"/>
        <end position="94"/>
    </location>
</feature>
<evidence type="ECO:0000256" key="1">
    <source>
        <dbReference type="SAM" id="MobiDB-lite"/>
    </source>
</evidence>
<dbReference type="AlphaFoldDB" id="A0A9N9FUG3"/>
<feature type="compositionally biased region" description="Basic and acidic residues" evidence="1">
    <location>
        <begin position="344"/>
        <end position="353"/>
    </location>
</feature>
<feature type="region of interest" description="Disordered" evidence="1">
    <location>
        <begin position="207"/>
        <end position="232"/>
    </location>
</feature>
<dbReference type="EMBL" id="CAJVPS010001996">
    <property type="protein sequence ID" value="CAG8556965.1"/>
    <property type="molecule type" value="Genomic_DNA"/>
</dbReference>
<name>A0A9N9FUG3_9GLOM</name>
<accession>A0A9N9FUG3</accession>